<comment type="caution">
    <text evidence="2">The sequence shown here is derived from an EMBL/GenBank/DDBJ whole genome shotgun (WGS) entry which is preliminary data.</text>
</comment>
<proteinExistence type="predicted"/>
<sequence length="80" mass="8388">MARAAPTAAPTAAPPAAPPAGPWTMIRAMRTVGASTRLDNGVLVQPPLFGDRTTMSINVHLDAYQPSNQALAFRGDGSEW</sequence>
<feature type="compositionally biased region" description="Pro residues" evidence="1">
    <location>
        <begin position="12"/>
        <end position="21"/>
    </location>
</feature>
<reference evidence="2" key="1">
    <citation type="submission" date="2021-07" db="EMBL/GenBank/DDBJ databases">
        <authorList>
            <person name="Durling M."/>
        </authorList>
    </citation>
    <scope>NUCLEOTIDE SEQUENCE</scope>
</reference>
<keyword evidence="3" id="KW-1185">Reference proteome</keyword>
<gene>
    <name evidence="2" type="ORF">HYALB_00005183</name>
</gene>
<protein>
    <submittedName>
        <fullName evidence="2">Uncharacterized protein</fullName>
    </submittedName>
</protein>
<evidence type="ECO:0000256" key="1">
    <source>
        <dbReference type="SAM" id="MobiDB-lite"/>
    </source>
</evidence>
<dbReference type="EMBL" id="CAJVRM010000351">
    <property type="protein sequence ID" value="CAG8980010.1"/>
    <property type="molecule type" value="Genomic_DNA"/>
</dbReference>
<evidence type="ECO:0000313" key="3">
    <source>
        <dbReference type="Proteomes" id="UP000701801"/>
    </source>
</evidence>
<evidence type="ECO:0000313" key="2">
    <source>
        <dbReference type="EMBL" id="CAG8980010.1"/>
    </source>
</evidence>
<accession>A0A9N9Q514</accession>
<dbReference type="AlphaFoldDB" id="A0A9N9Q514"/>
<feature type="compositionally biased region" description="Low complexity" evidence="1">
    <location>
        <begin position="1"/>
        <end position="11"/>
    </location>
</feature>
<name>A0A9N9Q514_9HELO</name>
<feature type="region of interest" description="Disordered" evidence="1">
    <location>
        <begin position="1"/>
        <end position="22"/>
    </location>
</feature>
<dbReference type="Proteomes" id="UP000701801">
    <property type="component" value="Unassembled WGS sequence"/>
</dbReference>
<organism evidence="2 3">
    <name type="scientific">Hymenoscyphus albidus</name>
    <dbReference type="NCBI Taxonomy" id="595503"/>
    <lineage>
        <taxon>Eukaryota</taxon>
        <taxon>Fungi</taxon>
        <taxon>Dikarya</taxon>
        <taxon>Ascomycota</taxon>
        <taxon>Pezizomycotina</taxon>
        <taxon>Leotiomycetes</taxon>
        <taxon>Helotiales</taxon>
        <taxon>Helotiaceae</taxon>
        <taxon>Hymenoscyphus</taxon>
    </lineage>
</organism>